<keyword evidence="6 7" id="KW-0067">ATP-binding</keyword>
<dbReference type="AlphaFoldDB" id="A0A239BX66"/>
<dbReference type="Gene3D" id="3.30.200.20">
    <property type="entry name" value="Phosphorylase Kinase, domain 1"/>
    <property type="match status" value="1"/>
</dbReference>
<dbReference type="PROSITE" id="PS00107">
    <property type="entry name" value="PROTEIN_KINASE_ATP"/>
    <property type="match status" value="1"/>
</dbReference>
<protein>
    <recommendedName>
        <fullName evidence="1">non-specific serine/threonine protein kinase</fullName>
        <ecNumber evidence="1">2.7.11.1</ecNumber>
    </recommendedName>
</protein>
<keyword evidence="5 10" id="KW-0418">Kinase</keyword>
<dbReference type="PROSITE" id="PS00108">
    <property type="entry name" value="PROTEIN_KINASE_ST"/>
    <property type="match status" value="1"/>
</dbReference>
<keyword evidence="8" id="KW-1133">Transmembrane helix</keyword>
<evidence type="ECO:0000256" key="6">
    <source>
        <dbReference type="ARBA" id="ARBA00022840"/>
    </source>
</evidence>
<dbReference type="Pfam" id="PF00069">
    <property type="entry name" value="Pkinase"/>
    <property type="match status" value="1"/>
</dbReference>
<keyword evidence="8" id="KW-0472">Membrane</keyword>
<sequence>MVDRPVAEIEFIGRYRIMRKLGSGAFADVYLAVDEQLESPVAIKVLANRWALDQDIRERFLNEARLLRRIGGPRLVNVHDIGETPDRGPYFVMPYADRGTLEDRLADLAGAGREVEPAAAFAVARDVALALRRVHEAGVVHRDVKPGNLLIFSDPDPDPGHGREAAHGDAAPLVEPDERLVLGDFGLAKDLSIRASGLSLPVGTPGYMAPEQSDATAAVDQRADVYACSALLARMLVGRPPSAGVLDEQSLRGAVGPAVRRSILSGLDPAPAARPASAAEWLTNLDSAVAADRSSGPARTRRFAAPVLGGVLIVALTVGLLAVLRQDRPQAAPAVAASAPPVPYEQVFDDTRTISVSVPAAWSQHWGNGWHPGQSPFYGKINVGPGMNASPNVSDWFTDAAVPGIFVGASAKVVKEGRFSPEYMRQYFGPTGCTAAGSEDFRLDRLGLTGVQGRWTCPGGVWWRYAYGWPAHHRYVVALEIKVVAPYDGGTWDAALNSVTLHAEPPNG</sequence>
<keyword evidence="11" id="KW-1185">Reference proteome</keyword>
<feature type="domain" description="Protein kinase" evidence="9">
    <location>
        <begin position="15"/>
        <end position="308"/>
    </location>
</feature>
<evidence type="ECO:0000256" key="3">
    <source>
        <dbReference type="ARBA" id="ARBA00022679"/>
    </source>
</evidence>
<dbReference type="InterPro" id="IPR017441">
    <property type="entry name" value="Protein_kinase_ATP_BS"/>
</dbReference>
<keyword evidence="4 7" id="KW-0547">Nucleotide-binding</keyword>
<proteinExistence type="predicted"/>
<evidence type="ECO:0000256" key="5">
    <source>
        <dbReference type="ARBA" id="ARBA00022777"/>
    </source>
</evidence>
<evidence type="ECO:0000259" key="9">
    <source>
        <dbReference type="PROSITE" id="PS50011"/>
    </source>
</evidence>
<dbReference type="SMART" id="SM00220">
    <property type="entry name" value="S_TKc"/>
    <property type="match status" value="1"/>
</dbReference>
<keyword evidence="8" id="KW-0812">Transmembrane</keyword>
<feature type="transmembrane region" description="Helical" evidence="8">
    <location>
        <begin position="303"/>
        <end position="324"/>
    </location>
</feature>
<dbReference type="CDD" id="cd14014">
    <property type="entry name" value="STKc_PknB_like"/>
    <property type="match status" value="1"/>
</dbReference>
<dbReference type="InterPro" id="IPR011009">
    <property type="entry name" value="Kinase-like_dom_sf"/>
</dbReference>
<dbReference type="PANTHER" id="PTHR43289:SF6">
    <property type="entry name" value="SERINE_THREONINE-PROTEIN KINASE NEKL-3"/>
    <property type="match status" value="1"/>
</dbReference>
<dbReference type="InterPro" id="IPR008271">
    <property type="entry name" value="Ser/Thr_kinase_AS"/>
</dbReference>
<gene>
    <name evidence="10" type="ORF">SAMN06264365_110173</name>
</gene>
<dbReference type="PANTHER" id="PTHR43289">
    <property type="entry name" value="MITOGEN-ACTIVATED PROTEIN KINASE KINASE KINASE 20-RELATED"/>
    <property type="match status" value="1"/>
</dbReference>
<evidence type="ECO:0000256" key="1">
    <source>
        <dbReference type="ARBA" id="ARBA00012513"/>
    </source>
</evidence>
<evidence type="ECO:0000256" key="2">
    <source>
        <dbReference type="ARBA" id="ARBA00022527"/>
    </source>
</evidence>
<evidence type="ECO:0000256" key="4">
    <source>
        <dbReference type="ARBA" id="ARBA00022741"/>
    </source>
</evidence>
<dbReference type="Gene3D" id="1.10.510.10">
    <property type="entry name" value="Transferase(Phosphotransferase) domain 1"/>
    <property type="match status" value="1"/>
</dbReference>
<name>A0A239BX66_9ACTN</name>
<organism evidence="10 11">
    <name type="scientific">Actinoplanes regularis</name>
    <dbReference type="NCBI Taxonomy" id="52697"/>
    <lineage>
        <taxon>Bacteria</taxon>
        <taxon>Bacillati</taxon>
        <taxon>Actinomycetota</taxon>
        <taxon>Actinomycetes</taxon>
        <taxon>Micromonosporales</taxon>
        <taxon>Micromonosporaceae</taxon>
        <taxon>Actinoplanes</taxon>
    </lineage>
</organism>
<keyword evidence="2" id="KW-0723">Serine/threonine-protein kinase</keyword>
<reference evidence="10 11" key="1">
    <citation type="submission" date="2017-06" db="EMBL/GenBank/DDBJ databases">
        <authorList>
            <person name="Kim H.J."/>
            <person name="Triplett B.A."/>
        </authorList>
    </citation>
    <scope>NUCLEOTIDE SEQUENCE [LARGE SCALE GENOMIC DNA]</scope>
    <source>
        <strain evidence="10 11">DSM 43151</strain>
    </source>
</reference>
<evidence type="ECO:0000313" key="11">
    <source>
        <dbReference type="Proteomes" id="UP000198415"/>
    </source>
</evidence>
<evidence type="ECO:0000256" key="8">
    <source>
        <dbReference type="SAM" id="Phobius"/>
    </source>
</evidence>
<dbReference type="EMBL" id="FZNR01000010">
    <property type="protein sequence ID" value="SNS12239.1"/>
    <property type="molecule type" value="Genomic_DNA"/>
</dbReference>
<dbReference type="PROSITE" id="PS50011">
    <property type="entry name" value="PROTEIN_KINASE_DOM"/>
    <property type="match status" value="1"/>
</dbReference>
<keyword evidence="3" id="KW-0808">Transferase</keyword>
<dbReference type="GO" id="GO:0005524">
    <property type="term" value="F:ATP binding"/>
    <property type="evidence" value="ECO:0007669"/>
    <property type="project" value="UniProtKB-UniRule"/>
</dbReference>
<dbReference type="EC" id="2.7.11.1" evidence="1"/>
<dbReference type="SUPFAM" id="SSF56112">
    <property type="entry name" value="Protein kinase-like (PK-like)"/>
    <property type="match status" value="1"/>
</dbReference>
<feature type="binding site" evidence="7">
    <location>
        <position position="44"/>
    </location>
    <ligand>
        <name>ATP</name>
        <dbReference type="ChEBI" id="CHEBI:30616"/>
    </ligand>
</feature>
<evidence type="ECO:0000313" key="10">
    <source>
        <dbReference type="EMBL" id="SNS12239.1"/>
    </source>
</evidence>
<dbReference type="InterPro" id="IPR000719">
    <property type="entry name" value="Prot_kinase_dom"/>
</dbReference>
<dbReference type="Proteomes" id="UP000198415">
    <property type="component" value="Unassembled WGS sequence"/>
</dbReference>
<evidence type="ECO:0000256" key="7">
    <source>
        <dbReference type="PROSITE-ProRule" id="PRU10141"/>
    </source>
</evidence>
<dbReference type="GO" id="GO:0004674">
    <property type="term" value="F:protein serine/threonine kinase activity"/>
    <property type="evidence" value="ECO:0007669"/>
    <property type="project" value="UniProtKB-KW"/>
</dbReference>
<accession>A0A239BX66</accession>